<keyword evidence="2" id="KW-1185">Reference proteome</keyword>
<dbReference type="EMBL" id="PQFF01000325">
    <property type="protein sequence ID" value="RHZ60176.1"/>
    <property type="molecule type" value="Genomic_DNA"/>
</dbReference>
<reference evidence="1 2" key="1">
    <citation type="submission" date="2018-08" db="EMBL/GenBank/DDBJ databases">
        <title>Genome and evolution of the arbuscular mycorrhizal fungus Diversispora epigaea (formerly Glomus versiforme) and its bacterial endosymbionts.</title>
        <authorList>
            <person name="Sun X."/>
            <person name="Fei Z."/>
            <person name="Harrison M."/>
        </authorList>
    </citation>
    <scope>NUCLEOTIDE SEQUENCE [LARGE SCALE GENOMIC DNA]</scope>
    <source>
        <strain evidence="1 2">IT104</strain>
    </source>
</reference>
<proteinExistence type="predicted"/>
<evidence type="ECO:0000313" key="1">
    <source>
        <dbReference type="EMBL" id="RHZ60176.1"/>
    </source>
</evidence>
<comment type="caution">
    <text evidence="1">The sequence shown here is derived from an EMBL/GenBank/DDBJ whole genome shotgun (WGS) entry which is preliminary data.</text>
</comment>
<sequence length="174" mass="20518">MSDFSSLVAHQGSKCSNEEWTEYCWMGVVRSDETPAEWRDRILPHLMHFKENDLLPIGVEGYNYGGILKHWITSCSVYIHVSFEEIKRLKQKSESQHSTDDIYVLREYELWMKNAVRKIEHAREVGKKIRACTIIQRKVVEWIYRPDGLTAQELAFHYACLQNIRAEMRQINNA</sequence>
<name>A0A397HEZ6_9GLOM</name>
<dbReference type="AlphaFoldDB" id="A0A397HEZ6"/>
<dbReference type="Proteomes" id="UP000266861">
    <property type="component" value="Unassembled WGS sequence"/>
</dbReference>
<accession>A0A397HEZ6</accession>
<evidence type="ECO:0000313" key="2">
    <source>
        <dbReference type="Proteomes" id="UP000266861"/>
    </source>
</evidence>
<protein>
    <submittedName>
        <fullName evidence="1">Uncharacterized protein</fullName>
    </submittedName>
</protein>
<organism evidence="1 2">
    <name type="scientific">Diversispora epigaea</name>
    <dbReference type="NCBI Taxonomy" id="1348612"/>
    <lineage>
        <taxon>Eukaryota</taxon>
        <taxon>Fungi</taxon>
        <taxon>Fungi incertae sedis</taxon>
        <taxon>Mucoromycota</taxon>
        <taxon>Glomeromycotina</taxon>
        <taxon>Glomeromycetes</taxon>
        <taxon>Diversisporales</taxon>
        <taxon>Diversisporaceae</taxon>
        <taxon>Diversispora</taxon>
    </lineage>
</organism>
<gene>
    <name evidence="1" type="ORF">Glove_357g55</name>
</gene>